<sequence>MSRRVVALDHLPVELLYDIHAFASSPALPLTCKYLYEVFKSAPATVHADYLISCYENLAAQSASVRAFGFVSRILRYPICTQEVLEAIFRNPSCPLASSTHSTQRTVTVLPRRLFRNLAPRDDPGQRPWTDDDEPLPFLRYLYGHERISVIATNSYDGYALTRAVYAEFTPLVRFLLANEASPECKDNLAVAVAIRRRSLPLVRMLIERDGPSDVAGDSNTIAQTVKRTGGGGSGRDVVVIGKKRSSSSDIAPRSAKKRKLGDRVTVNQEMLKTAVKCDARDIVEYLMREKGCVPNMQTVLLMGQ</sequence>
<dbReference type="OrthoDB" id="539213at2759"/>
<dbReference type="Proteomes" id="UP000292957">
    <property type="component" value="Unassembled WGS sequence"/>
</dbReference>
<name>A0A4Q9MZ76_9APHY</name>
<accession>A0A4Q9MZ76</accession>
<dbReference type="InterPro" id="IPR036770">
    <property type="entry name" value="Ankyrin_rpt-contain_sf"/>
</dbReference>
<gene>
    <name evidence="1" type="ORF">BD311DRAFT_436141</name>
</gene>
<evidence type="ECO:0000313" key="1">
    <source>
        <dbReference type="EMBL" id="TBU33454.1"/>
    </source>
</evidence>
<protein>
    <submittedName>
        <fullName evidence="1">Uncharacterized protein</fullName>
    </submittedName>
</protein>
<reference evidence="1" key="1">
    <citation type="submission" date="2019-01" db="EMBL/GenBank/DDBJ databases">
        <title>Draft genome sequences of three monokaryotic isolates of the white-rot basidiomycete fungus Dichomitus squalens.</title>
        <authorList>
            <consortium name="DOE Joint Genome Institute"/>
            <person name="Lopez S.C."/>
            <person name="Andreopoulos B."/>
            <person name="Pangilinan J."/>
            <person name="Lipzen A."/>
            <person name="Riley R."/>
            <person name="Ahrendt S."/>
            <person name="Ng V."/>
            <person name="Barry K."/>
            <person name="Daum C."/>
            <person name="Grigoriev I.V."/>
            <person name="Hilden K.S."/>
            <person name="Makela M.R."/>
            <person name="de Vries R.P."/>
        </authorList>
    </citation>
    <scope>NUCLEOTIDE SEQUENCE [LARGE SCALE GENOMIC DNA]</scope>
    <source>
        <strain evidence="1">OM18370.1</strain>
    </source>
</reference>
<proteinExistence type="predicted"/>
<dbReference type="EMBL" id="ML143391">
    <property type="protein sequence ID" value="TBU33454.1"/>
    <property type="molecule type" value="Genomic_DNA"/>
</dbReference>
<organism evidence="1">
    <name type="scientific">Dichomitus squalens</name>
    <dbReference type="NCBI Taxonomy" id="114155"/>
    <lineage>
        <taxon>Eukaryota</taxon>
        <taxon>Fungi</taxon>
        <taxon>Dikarya</taxon>
        <taxon>Basidiomycota</taxon>
        <taxon>Agaricomycotina</taxon>
        <taxon>Agaricomycetes</taxon>
        <taxon>Polyporales</taxon>
        <taxon>Polyporaceae</taxon>
        <taxon>Dichomitus</taxon>
    </lineage>
</organism>
<dbReference type="SUPFAM" id="SSF48403">
    <property type="entry name" value="Ankyrin repeat"/>
    <property type="match status" value="1"/>
</dbReference>
<dbReference type="Gene3D" id="1.25.40.20">
    <property type="entry name" value="Ankyrin repeat-containing domain"/>
    <property type="match status" value="1"/>
</dbReference>
<dbReference type="AlphaFoldDB" id="A0A4Q9MZ76"/>